<keyword evidence="2" id="KW-0732">Signal</keyword>
<proteinExistence type="predicted"/>
<feature type="compositionally biased region" description="Polar residues" evidence="1">
    <location>
        <begin position="91"/>
        <end position="114"/>
    </location>
</feature>
<reference evidence="3 4" key="1">
    <citation type="journal article" date="2015" name="Genome Announc.">
        <title>Expanding the biotechnology potential of lactobacilli through comparative genomics of 213 strains and associated genera.</title>
        <authorList>
            <person name="Sun Z."/>
            <person name="Harris H.M."/>
            <person name="McCann A."/>
            <person name="Guo C."/>
            <person name="Argimon S."/>
            <person name="Zhang W."/>
            <person name="Yang X."/>
            <person name="Jeffery I.B."/>
            <person name="Cooney J.C."/>
            <person name="Kagawa T.F."/>
            <person name="Liu W."/>
            <person name="Song Y."/>
            <person name="Salvetti E."/>
            <person name="Wrobel A."/>
            <person name="Rasinkangas P."/>
            <person name="Parkhill J."/>
            <person name="Rea M.C."/>
            <person name="O'Sullivan O."/>
            <person name="Ritari J."/>
            <person name="Douillard F.P."/>
            <person name="Paul Ross R."/>
            <person name="Yang R."/>
            <person name="Briner A.E."/>
            <person name="Felis G.E."/>
            <person name="de Vos W.M."/>
            <person name="Barrangou R."/>
            <person name="Klaenhammer T.R."/>
            <person name="Caufield P.W."/>
            <person name="Cui Y."/>
            <person name="Zhang H."/>
            <person name="O'Toole P.W."/>
        </authorList>
    </citation>
    <scope>NUCLEOTIDE SEQUENCE [LARGE SCALE GENOMIC DNA]</scope>
    <source>
        <strain evidence="3 4">DSM 12744</strain>
    </source>
</reference>
<evidence type="ECO:0000256" key="1">
    <source>
        <dbReference type="SAM" id="MobiDB-lite"/>
    </source>
</evidence>
<feature type="region of interest" description="Disordered" evidence="1">
    <location>
        <begin position="76"/>
        <end position="136"/>
    </location>
</feature>
<feature type="region of interest" description="Disordered" evidence="1">
    <location>
        <begin position="538"/>
        <end position="565"/>
    </location>
</feature>
<feature type="region of interest" description="Disordered" evidence="1">
    <location>
        <begin position="647"/>
        <end position="687"/>
    </location>
</feature>
<feature type="compositionally biased region" description="Polar residues" evidence="1">
    <location>
        <begin position="545"/>
        <end position="559"/>
    </location>
</feature>
<dbReference type="Proteomes" id="UP000051330">
    <property type="component" value="Unassembled WGS sequence"/>
</dbReference>
<organism evidence="3 4">
    <name type="scientific">Schleiferilactobacillus perolens DSM 12744</name>
    <dbReference type="NCBI Taxonomy" id="1423792"/>
    <lineage>
        <taxon>Bacteria</taxon>
        <taxon>Bacillati</taxon>
        <taxon>Bacillota</taxon>
        <taxon>Bacilli</taxon>
        <taxon>Lactobacillales</taxon>
        <taxon>Lactobacillaceae</taxon>
        <taxon>Schleiferilactobacillus</taxon>
    </lineage>
</organism>
<comment type="caution">
    <text evidence="3">The sequence shown here is derived from an EMBL/GenBank/DDBJ whole genome shotgun (WGS) entry which is preliminary data.</text>
</comment>
<dbReference type="PATRIC" id="fig|1423792.3.peg.2248"/>
<name>A0A0R1MZB6_9LACO</name>
<feature type="compositionally biased region" description="Polar residues" evidence="1">
    <location>
        <begin position="652"/>
        <end position="663"/>
    </location>
</feature>
<evidence type="ECO:0000256" key="2">
    <source>
        <dbReference type="SAM" id="SignalP"/>
    </source>
</evidence>
<gene>
    <name evidence="3" type="ORF">FD09_GL002208</name>
</gene>
<dbReference type="EMBL" id="AZEC01000004">
    <property type="protein sequence ID" value="KRL13377.1"/>
    <property type="molecule type" value="Genomic_DNA"/>
</dbReference>
<feature type="signal peptide" evidence="2">
    <location>
        <begin position="1"/>
        <end position="36"/>
    </location>
</feature>
<evidence type="ECO:0000313" key="3">
    <source>
        <dbReference type="EMBL" id="KRL13377.1"/>
    </source>
</evidence>
<keyword evidence="4" id="KW-1185">Reference proteome</keyword>
<evidence type="ECO:0000313" key="4">
    <source>
        <dbReference type="Proteomes" id="UP000051330"/>
    </source>
</evidence>
<accession>A0A0R1MZB6</accession>
<feature type="compositionally biased region" description="Polar residues" evidence="1">
    <location>
        <begin position="125"/>
        <end position="136"/>
    </location>
</feature>
<dbReference type="STRING" id="1423792.FD09_GL002208"/>
<feature type="chain" id="PRO_5006408109" evidence="2">
    <location>
        <begin position="37"/>
        <end position="1332"/>
    </location>
</feature>
<sequence>MQAGKRRNMKRLFFGVLCAALVGGFLFAGSAGQVSADTIGDILNNGGNTVPVDNANNLNTPWNMYQIPGLYTTKTDSSGNTYRVSREHGTNEGSFVANGTASSGMPLSSVTSDGTPDPTGYTGANPKNGSPANIQFTAGDSEFGTPWYSVNYVDKPDFLNFGSASIANNFPTDNANRNNSDLWNPSNVVSKMTKDSSTGKDVLDTAKNQSFNGGYLKIAGNVPIRARIAVSRSTINSIEAGNWGVMARLSFPKGVDVKALASSVAWDKSYFYLTLKSYTFKPGLPLSLLMPSITVKNMTFPLQFDHHIYLDKAHPDSNDFFLKVKGMPFGYNAPVNGDTAQMQLAKPRSDALDYLHNRYYDADTQSMKTLDNLDADGDNDLTSTGQPEFQTFGQGQNLPWDPWYAMVTEFVLNPLKQQGIGGTIVSWIVGAFTTFNVGHSPVYATGLTGRTMALLNGKSELQTADRATSSGGFFQLLNSWFVQPFITSLVSYFIDNPFPGTAHINFTFDMSKYATQDGKEKQALTMSKLFPSPYADGEFNKNGGVDSSTGKSGSDSATDPNRRSIGITMYDSNQLVDPYSVIKGKNTDPDKSDSSAPIYKQLQAGTTPTDYALVNDKEYNNGRDYPVYTNFSSWTGAIVPYDRMHWTDDSDTSQPQSTTYTDTLHSEGKLGSDINNRTATPDPAQDGILVNDGKNAFRVQDRNKFVDTEISDYLPKFGDAAKTKFEAPGAIRPQRYANVYQFYDYSKSEPTPLAEPAPVDYDNDDAEVQAMTDTNVDSNNNITGELNNKRWNYTGTLKIGNNTLPLADASIGLKQSLKPTIDLSAYDPIMLERKSVTGGKHEVKPAATFRDPLAIEGSPSDLHLQFSAGNNGQQDSWNNSVKGEGVTYSSTPRLLSGDFSSSNDEALDGQDNLAGNKTMTFATDGSATSKFAIPHPNYPNAYLYYGYAQIIRKNNLSVRGGYNLSNKVDGSASDDGMLILDNNEPEKYWYTLKKQFTNGDPLVHFVQSSDNGTDISVTTEGFSNEIIGANYPDTIILMAPKIAGVSADGLPQVSTSDAGNSAGTPQLVSSGSDSIDKKYYSWKVKFTKAPKEFKFTYKYKVSDWTQIPLRESETDIATSSSDSSGGAQQALGVSNGIEFNALMNANLIHVPTLDFGTHNIPGASGTGNSPYPLKDNSTKTDAYFTVRNTDNNTSSWTIWDTLDGFTNEDHSSVYDNFTVKLGQPQMLNSSTNQFVDEPYITDPQGADPSTFNGDQSKWRFYNHYPFDLISSGHSTQMYHLDRVNGDSDNKETNLTRYYPNASLSIPANVSPTITSGKYTANITYLLSDNGTV</sequence>
<protein>
    <submittedName>
        <fullName evidence="3">Uncharacterized protein</fullName>
    </submittedName>
</protein>